<dbReference type="EMBL" id="UINC01179299">
    <property type="protein sequence ID" value="SVD87917.1"/>
    <property type="molecule type" value="Genomic_DNA"/>
</dbReference>
<evidence type="ECO:0000259" key="1">
    <source>
        <dbReference type="Pfam" id="PF18822"/>
    </source>
</evidence>
<dbReference type="InterPro" id="IPR041461">
    <property type="entry name" value="CdvA_CC"/>
</dbReference>
<dbReference type="Pfam" id="PF18822">
    <property type="entry name" value="CdvA"/>
    <property type="match status" value="1"/>
</dbReference>
<sequence>MAKDEVAIIGKPVRDMYGTDMGKILGTFTDIDGSIQTVGVDCGSEGLKQIPFVQLVLQGEVVIYIPNWRLEAQKVLREKGLTLRRLKALMTIVSENDEMKSDAELIHETYKSKLMDLDDAEAKIKTQLLTRLDELDNQTKTVKIILFDARVQFKSEEISELTFESIQKHCNNLLERLSHEKNEVKNVQ</sequence>
<proteinExistence type="predicted"/>
<evidence type="ECO:0000313" key="2">
    <source>
        <dbReference type="EMBL" id="SVD87917.1"/>
    </source>
</evidence>
<gene>
    <name evidence="2" type="ORF">METZ01_LOCUS440771</name>
</gene>
<dbReference type="AlphaFoldDB" id="A0A382YXC0"/>
<accession>A0A382YXC0</accession>
<organism evidence="2">
    <name type="scientific">marine metagenome</name>
    <dbReference type="NCBI Taxonomy" id="408172"/>
    <lineage>
        <taxon>unclassified sequences</taxon>
        <taxon>metagenomes</taxon>
        <taxon>ecological metagenomes</taxon>
    </lineage>
</organism>
<protein>
    <recommendedName>
        <fullName evidence="1">CdvA-like coiled-coil domain-containing protein</fullName>
    </recommendedName>
</protein>
<name>A0A382YXC0_9ZZZZ</name>
<feature type="domain" description="CdvA-like coiled-coil" evidence="1">
    <location>
        <begin position="84"/>
        <end position="187"/>
    </location>
</feature>
<feature type="non-terminal residue" evidence="2">
    <location>
        <position position="188"/>
    </location>
</feature>
<reference evidence="2" key="1">
    <citation type="submission" date="2018-05" db="EMBL/GenBank/DDBJ databases">
        <authorList>
            <person name="Lanie J.A."/>
            <person name="Ng W.-L."/>
            <person name="Kazmierczak K.M."/>
            <person name="Andrzejewski T.M."/>
            <person name="Davidsen T.M."/>
            <person name="Wayne K.J."/>
            <person name="Tettelin H."/>
            <person name="Glass J.I."/>
            <person name="Rusch D."/>
            <person name="Podicherti R."/>
            <person name="Tsui H.-C.T."/>
            <person name="Winkler M.E."/>
        </authorList>
    </citation>
    <scope>NUCLEOTIDE SEQUENCE</scope>
</reference>